<dbReference type="PANTHER" id="PTHR12027:SF99">
    <property type="entry name" value="PROTEIN WNT"/>
    <property type="match status" value="1"/>
</dbReference>
<protein>
    <recommendedName>
        <fullName evidence="9">Protein Wnt</fullName>
    </recommendedName>
</protein>
<evidence type="ECO:0000313" key="10">
    <source>
        <dbReference type="EMBL" id="RWS05166.1"/>
    </source>
</evidence>
<keyword evidence="3 9" id="KW-0217">Developmental protein</keyword>
<evidence type="ECO:0000313" key="11">
    <source>
        <dbReference type="Proteomes" id="UP000285301"/>
    </source>
</evidence>
<evidence type="ECO:0000256" key="8">
    <source>
        <dbReference type="ARBA" id="ARBA00023288"/>
    </source>
</evidence>
<dbReference type="AlphaFoldDB" id="A0A3S3P4V0"/>
<dbReference type="PRINTS" id="PR01349">
    <property type="entry name" value="WNTPROTEIN"/>
</dbReference>
<keyword evidence="4" id="KW-0964">Secreted</keyword>
<comment type="similarity">
    <text evidence="2 9">Belongs to the Wnt family.</text>
</comment>
<dbReference type="GO" id="GO:0030182">
    <property type="term" value="P:neuron differentiation"/>
    <property type="evidence" value="ECO:0007669"/>
    <property type="project" value="TreeGrafter"/>
</dbReference>
<keyword evidence="6 9" id="KW-0879">Wnt signaling pathway</keyword>
<evidence type="ECO:0000256" key="9">
    <source>
        <dbReference type="RuleBase" id="RU003500"/>
    </source>
</evidence>
<comment type="caution">
    <text evidence="10">The sequence shown here is derived from an EMBL/GenBank/DDBJ whole genome shotgun (WGS) entry which is preliminary data.</text>
</comment>
<dbReference type="Proteomes" id="UP000285301">
    <property type="component" value="Unassembled WGS sequence"/>
</dbReference>
<evidence type="ECO:0000256" key="7">
    <source>
        <dbReference type="ARBA" id="ARBA00023157"/>
    </source>
</evidence>
<dbReference type="PANTHER" id="PTHR12027">
    <property type="entry name" value="WNT RELATED"/>
    <property type="match status" value="1"/>
</dbReference>
<dbReference type="Pfam" id="PF00110">
    <property type="entry name" value="wnt"/>
    <property type="match status" value="1"/>
</dbReference>
<dbReference type="GO" id="GO:0045165">
    <property type="term" value="P:cell fate commitment"/>
    <property type="evidence" value="ECO:0007669"/>
    <property type="project" value="TreeGrafter"/>
</dbReference>
<evidence type="ECO:0000256" key="6">
    <source>
        <dbReference type="ARBA" id="ARBA00022687"/>
    </source>
</evidence>
<dbReference type="GO" id="GO:0005109">
    <property type="term" value="F:frizzled binding"/>
    <property type="evidence" value="ECO:0007669"/>
    <property type="project" value="TreeGrafter"/>
</dbReference>
<name>A0A3S3P4V0_9ACAR</name>
<dbReference type="Gene3D" id="3.30.2460.20">
    <property type="match status" value="1"/>
</dbReference>
<keyword evidence="5" id="KW-0272">Extracellular matrix</keyword>
<dbReference type="GO" id="GO:0060070">
    <property type="term" value="P:canonical Wnt signaling pathway"/>
    <property type="evidence" value="ECO:0007669"/>
    <property type="project" value="TreeGrafter"/>
</dbReference>
<keyword evidence="11" id="KW-1185">Reference proteome</keyword>
<feature type="non-terminal residue" evidence="10">
    <location>
        <position position="1"/>
    </location>
</feature>
<dbReference type="InterPro" id="IPR018161">
    <property type="entry name" value="Wnt_CS"/>
</dbReference>
<evidence type="ECO:0000256" key="4">
    <source>
        <dbReference type="ARBA" id="ARBA00022525"/>
    </source>
</evidence>
<organism evidence="10 11">
    <name type="scientific">Dinothrombium tinctorium</name>
    <dbReference type="NCBI Taxonomy" id="1965070"/>
    <lineage>
        <taxon>Eukaryota</taxon>
        <taxon>Metazoa</taxon>
        <taxon>Ecdysozoa</taxon>
        <taxon>Arthropoda</taxon>
        <taxon>Chelicerata</taxon>
        <taxon>Arachnida</taxon>
        <taxon>Acari</taxon>
        <taxon>Acariformes</taxon>
        <taxon>Trombidiformes</taxon>
        <taxon>Prostigmata</taxon>
        <taxon>Anystina</taxon>
        <taxon>Parasitengona</taxon>
        <taxon>Trombidioidea</taxon>
        <taxon>Trombidiidae</taxon>
        <taxon>Dinothrombium</taxon>
    </lineage>
</organism>
<reference evidence="10 11" key="1">
    <citation type="journal article" date="2018" name="Gigascience">
        <title>Genomes of trombidid mites reveal novel predicted allergens and laterally-transferred genes associated with secondary metabolism.</title>
        <authorList>
            <person name="Dong X."/>
            <person name="Chaisiri K."/>
            <person name="Xia D."/>
            <person name="Armstrong S.D."/>
            <person name="Fang Y."/>
            <person name="Donnelly M.J."/>
            <person name="Kadowaki T."/>
            <person name="McGarry J.W."/>
            <person name="Darby A.C."/>
            <person name="Makepeace B.L."/>
        </authorList>
    </citation>
    <scope>NUCLEOTIDE SEQUENCE [LARGE SCALE GENOMIC DNA]</scope>
    <source>
        <strain evidence="10">UoL-WK</strain>
    </source>
</reference>
<dbReference type="OrthoDB" id="5945655at2759"/>
<dbReference type="GO" id="GO:0007517">
    <property type="term" value="P:muscle organ development"/>
    <property type="evidence" value="ECO:0007669"/>
    <property type="project" value="UniProtKB-ARBA"/>
</dbReference>
<accession>A0A3S3P4V0</accession>
<evidence type="ECO:0000256" key="1">
    <source>
        <dbReference type="ARBA" id="ARBA00004498"/>
    </source>
</evidence>
<dbReference type="GO" id="GO:0005615">
    <property type="term" value="C:extracellular space"/>
    <property type="evidence" value="ECO:0007669"/>
    <property type="project" value="TreeGrafter"/>
</dbReference>
<dbReference type="PROSITE" id="PS00246">
    <property type="entry name" value="WNT1"/>
    <property type="match status" value="1"/>
</dbReference>
<evidence type="ECO:0000256" key="5">
    <source>
        <dbReference type="ARBA" id="ARBA00022530"/>
    </source>
</evidence>
<evidence type="ECO:0000256" key="3">
    <source>
        <dbReference type="ARBA" id="ARBA00022473"/>
    </source>
</evidence>
<sequence length="244" mass="27646">SREKAYIYAISSAGVAYTITKACSNGQLTECGCDNSIRNRDTKGKWEWGGCSDDIKFGTAFSKDFVDSGEDINTPSGLMNLHNNEAGRRALRYNVELVCKCHGVSGSCTVRVCWRKMKPFRAIGEELVRKFDGATQVRMVRRKERSRLRPTRKDIKRPGKKDLVFLDESPDYCQNNDSIGVLGTKFRQCNASSYGMDGCRLLCCGRGYQTVVRQVEEKCNCKFIWCCKVNCQKCNAQKEEHYCN</sequence>
<proteinExistence type="inferred from homology"/>
<evidence type="ECO:0000256" key="2">
    <source>
        <dbReference type="ARBA" id="ARBA00005683"/>
    </source>
</evidence>
<dbReference type="SMART" id="SM00097">
    <property type="entry name" value="WNT1"/>
    <property type="match status" value="1"/>
</dbReference>
<dbReference type="EMBL" id="NCKU01004979">
    <property type="protein sequence ID" value="RWS05166.1"/>
    <property type="molecule type" value="Genomic_DNA"/>
</dbReference>
<gene>
    <name evidence="10" type="ORF">B4U79_01522</name>
</gene>
<keyword evidence="7" id="KW-1015">Disulfide bond</keyword>
<dbReference type="InterPro" id="IPR043158">
    <property type="entry name" value="Wnt_C"/>
</dbReference>
<dbReference type="GO" id="GO:0005125">
    <property type="term" value="F:cytokine activity"/>
    <property type="evidence" value="ECO:0007669"/>
    <property type="project" value="TreeGrafter"/>
</dbReference>
<dbReference type="InterPro" id="IPR005817">
    <property type="entry name" value="Wnt"/>
</dbReference>
<keyword evidence="8" id="KW-0449">Lipoprotein</keyword>
<comment type="subcellular location">
    <subcellularLocation>
        <location evidence="1 9">Secreted</location>
        <location evidence="1 9">Extracellular space</location>
        <location evidence="1 9">Extracellular matrix</location>
    </subcellularLocation>
</comment>
<dbReference type="STRING" id="1965070.A0A3S3P4V0"/>
<comment type="function">
    <text evidence="9">Ligand for members of the frizzled family of seven transmembrane receptors.</text>
</comment>
<dbReference type="FunFam" id="3.30.2460.20:FF:000001">
    <property type="entry name" value="Wnt homolog"/>
    <property type="match status" value="1"/>
</dbReference>
<dbReference type="GO" id="GO:0000902">
    <property type="term" value="P:cell morphogenesis"/>
    <property type="evidence" value="ECO:0007669"/>
    <property type="project" value="UniProtKB-ARBA"/>
</dbReference>